<sequence>MTGGRNFTAPEVSEAQRAHNNLMMVVATLTWLLLSFITLLIYCCNYWQVLRPHRRLRSEESEMQQQSSLLRVSVDD</sequence>
<dbReference type="Proteomes" id="UP000007801">
    <property type="component" value="Unassembled WGS sequence"/>
</dbReference>
<dbReference type="HOGENOM" id="CLU_2707370_0_0_1"/>
<keyword evidence="3" id="KW-1185">Reference proteome</keyword>
<keyword evidence="1" id="KW-0812">Transmembrane</keyword>
<dbReference type="GeneID" id="6494427"/>
<proteinExistence type="predicted"/>
<reference evidence="2 3" key="1">
    <citation type="journal article" date="2007" name="Nature">
        <title>Evolution of genes and genomes on the Drosophila phylogeny.</title>
        <authorList>
            <consortium name="Drosophila 12 Genomes Consortium"/>
            <person name="Clark A.G."/>
            <person name="Eisen M.B."/>
            <person name="Smith D.R."/>
            <person name="Bergman C.M."/>
            <person name="Oliver B."/>
            <person name="Markow T.A."/>
            <person name="Kaufman T.C."/>
            <person name="Kellis M."/>
            <person name="Gelbart W."/>
            <person name="Iyer V.N."/>
            <person name="Pollard D.A."/>
            <person name="Sackton T.B."/>
            <person name="Larracuente A.M."/>
            <person name="Singh N.D."/>
            <person name="Abad J.P."/>
            <person name="Abt D.N."/>
            <person name="Adryan B."/>
            <person name="Aguade M."/>
            <person name="Akashi H."/>
            <person name="Anderson W.W."/>
            <person name="Aquadro C.F."/>
            <person name="Ardell D.H."/>
            <person name="Arguello R."/>
            <person name="Artieri C.G."/>
            <person name="Barbash D.A."/>
            <person name="Barker D."/>
            <person name="Barsanti P."/>
            <person name="Batterham P."/>
            <person name="Batzoglou S."/>
            <person name="Begun D."/>
            <person name="Bhutkar A."/>
            <person name="Blanco E."/>
            <person name="Bosak S.A."/>
            <person name="Bradley R.K."/>
            <person name="Brand A.D."/>
            <person name="Brent M.R."/>
            <person name="Brooks A.N."/>
            <person name="Brown R.H."/>
            <person name="Butlin R.K."/>
            <person name="Caggese C."/>
            <person name="Calvi B.R."/>
            <person name="Bernardo de Carvalho A."/>
            <person name="Caspi A."/>
            <person name="Castrezana S."/>
            <person name="Celniker S.E."/>
            <person name="Chang J.L."/>
            <person name="Chapple C."/>
            <person name="Chatterji S."/>
            <person name="Chinwalla A."/>
            <person name="Civetta A."/>
            <person name="Clifton S.W."/>
            <person name="Comeron J.M."/>
            <person name="Costello J.C."/>
            <person name="Coyne J.A."/>
            <person name="Daub J."/>
            <person name="David R.G."/>
            <person name="Delcher A.L."/>
            <person name="Delehaunty K."/>
            <person name="Do C.B."/>
            <person name="Ebling H."/>
            <person name="Edwards K."/>
            <person name="Eickbush T."/>
            <person name="Evans J.D."/>
            <person name="Filipski A."/>
            <person name="Findeiss S."/>
            <person name="Freyhult E."/>
            <person name="Fulton L."/>
            <person name="Fulton R."/>
            <person name="Garcia A.C."/>
            <person name="Gardiner A."/>
            <person name="Garfield D.A."/>
            <person name="Garvin B.E."/>
            <person name="Gibson G."/>
            <person name="Gilbert D."/>
            <person name="Gnerre S."/>
            <person name="Godfrey J."/>
            <person name="Good R."/>
            <person name="Gotea V."/>
            <person name="Gravely B."/>
            <person name="Greenberg A.J."/>
            <person name="Griffiths-Jones S."/>
            <person name="Gross S."/>
            <person name="Guigo R."/>
            <person name="Gustafson E.A."/>
            <person name="Haerty W."/>
            <person name="Hahn M.W."/>
            <person name="Halligan D.L."/>
            <person name="Halpern A.L."/>
            <person name="Halter G.M."/>
            <person name="Han M.V."/>
            <person name="Heger A."/>
            <person name="Hillier L."/>
            <person name="Hinrichs A.S."/>
            <person name="Holmes I."/>
            <person name="Hoskins R.A."/>
            <person name="Hubisz M.J."/>
            <person name="Hultmark D."/>
            <person name="Huntley M.A."/>
            <person name="Jaffe D.B."/>
            <person name="Jagadeeshan S."/>
            <person name="Jeck W.R."/>
            <person name="Johnson J."/>
            <person name="Jones C.D."/>
            <person name="Jordan W.C."/>
            <person name="Karpen G.H."/>
            <person name="Kataoka E."/>
            <person name="Keightley P.D."/>
            <person name="Kheradpour P."/>
            <person name="Kirkness E.F."/>
            <person name="Koerich L.B."/>
            <person name="Kristiansen K."/>
            <person name="Kudrna D."/>
            <person name="Kulathinal R.J."/>
            <person name="Kumar S."/>
            <person name="Kwok R."/>
            <person name="Lander E."/>
            <person name="Langley C.H."/>
            <person name="Lapoint R."/>
            <person name="Lazzaro B.P."/>
            <person name="Lee S.J."/>
            <person name="Levesque L."/>
            <person name="Li R."/>
            <person name="Lin C.F."/>
            <person name="Lin M.F."/>
            <person name="Lindblad-Toh K."/>
            <person name="Llopart A."/>
            <person name="Long M."/>
            <person name="Low L."/>
            <person name="Lozovsky E."/>
            <person name="Lu J."/>
            <person name="Luo M."/>
            <person name="Machado C.A."/>
            <person name="Makalowski W."/>
            <person name="Marzo M."/>
            <person name="Matsuda M."/>
            <person name="Matzkin L."/>
            <person name="McAllister B."/>
            <person name="McBride C.S."/>
            <person name="McKernan B."/>
            <person name="McKernan K."/>
            <person name="Mendez-Lago M."/>
            <person name="Minx P."/>
            <person name="Mollenhauer M.U."/>
            <person name="Montooth K."/>
            <person name="Mount S.M."/>
            <person name="Mu X."/>
            <person name="Myers E."/>
            <person name="Negre B."/>
            <person name="Newfeld S."/>
            <person name="Nielsen R."/>
            <person name="Noor M.A."/>
            <person name="O'Grady P."/>
            <person name="Pachter L."/>
            <person name="Papaceit M."/>
            <person name="Parisi M.J."/>
            <person name="Parisi M."/>
            <person name="Parts L."/>
            <person name="Pedersen J.S."/>
            <person name="Pesole G."/>
            <person name="Phillippy A.M."/>
            <person name="Ponting C.P."/>
            <person name="Pop M."/>
            <person name="Porcelli D."/>
            <person name="Powell J.R."/>
            <person name="Prohaska S."/>
            <person name="Pruitt K."/>
            <person name="Puig M."/>
            <person name="Quesneville H."/>
            <person name="Ram K.R."/>
            <person name="Rand D."/>
            <person name="Rasmussen M.D."/>
            <person name="Reed L.K."/>
            <person name="Reenan R."/>
            <person name="Reily A."/>
            <person name="Remington K.A."/>
            <person name="Rieger T.T."/>
            <person name="Ritchie M.G."/>
            <person name="Robin C."/>
            <person name="Rogers Y.H."/>
            <person name="Rohde C."/>
            <person name="Rozas J."/>
            <person name="Rubenfield M.J."/>
            <person name="Ruiz A."/>
            <person name="Russo S."/>
            <person name="Salzberg S.L."/>
            <person name="Sanchez-Gracia A."/>
            <person name="Saranga D.J."/>
            <person name="Sato H."/>
            <person name="Schaeffer S.W."/>
            <person name="Schatz M.C."/>
            <person name="Schlenke T."/>
            <person name="Schwartz R."/>
            <person name="Segarra C."/>
            <person name="Singh R.S."/>
            <person name="Sirot L."/>
            <person name="Sirota M."/>
            <person name="Sisneros N.B."/>
            <person name="Smith C.D."/>
            <person name="Smith T.F."/>
            <person name="Spieth J."/>
            <person name="Stage D.E."/>
            <person name="Stark A."/>
            <person name="Stephan W."/>
            <person name="Strausberg R.L."/>
            <person name="Strempel S."/>
            <person name="Sturgill D."/>
            <person name="Sutton G."/>
            <person name="Sutton G.G."/>
            <person name="Tao W."/>
            <person name="Teichmann S."/>
            <person name="Tobari Y.N."/>
            <person name="Tomimura Y."/>
            <person name="Tsolas J.M."/>
            <person name="Valente V.L."/>
            <person name="Venter E."/>
            <person name="Venter J.C."/>
            <person name="Vicario S."/>
            <person name="Vieira F.G."/>
            <person name="Vilella A.J."/>
            <person name="Villasante A."/>
            <person name="Walenz B."/>
            <person name="Wang J."/>
            <person name="Wasserman M."/>
            <person name="Watts T."/>
            <person name="Wilson D."/>
            <person name="Wilson R.K."/>
            <person name="Wing R.A."/>
            <person name="Wolfner M.F."/>
            <person name="Wong A."/>
            <person name="Wong G.K."/>
            <person name="Wu C.I."/>
            <person name="Wu G."/>
            <person name="Yamamoto D."/>
            <person name="Yang H.P."/>
            <person name="Yang S.P."/>
            <person name="Yorke J.A."/>
            <person name="Yoshida K."/>
            <person name="Zdobnov E."/>
            <person name="Zhang P."/>
            <person name="Zhang Y."/>
            <person name="Zimin A.V."/>
            <person name="Baldwin J."/>
            <person name="Abdouelleil A."/>
            <person name="Abdulkadir J."/>
            <person name="Abebe A."/>
            <person name="Abera B."/>
            <person name="Abreu J."/>
            <person name="Acer S.C."/>
            <person name="Aftuck L."/>
            <person name="Alexander A."/>
            <person name="An P."/>
            <person name="Anderson E."/>
            <person name="Anderson S."/>
            <person name="Arachi H."/>
            <person name="Azer M."/>
            <person name="Bachantsang P."/>
            <person name="Barry A."/>
            <person name="Bayul T."/>
            <person name="Berlin A."/>
            <person name="Bessette D."/>
            <person name="Bloom T."/>
            <person name="Blye J."/>
            <person name="Boguslavskiy L."/>
            <person name="Bonnet C."/>
            <person name="Boukhgalter B."/>
            <person name="Bourzgui I."/>
            <person name="Brown A."/>
            <person name="Cahill P."/>
            <person name="Channer S."/>
            <person name="Cheshatsang Y."/>
            <person name="Chuda L."/>
            <person name="Citroen M."/>
            <person name="Collymore A."/>
            <person name="Cooke P."/>
            <person name="Costello M."/>
            <person name="D'Aco K."/>
            <person name="Daza R."/>
            <person name="De Haan G."/>
            <person name="DeGray S."/>
            <person name="DeMaso C."/>
            <person name="Dhargay N."/>
            <person name="Dooley K."/>
            <person name="Dooley E."/>
            <person name="Doricent M."/>
            <person name="Dorje P."/>
            <person name="Dorjee K."/>
            <person name="Dupes A."/>
            <person name="Elong R."/>
            <person name="Falk J."/>
            <person name="Farina A."/>
            <person name="Faro S."/>
            <person name="Ferguson D."/>
            <person name="Fisher S."/>
            <person name="Foley C.D."/>
            <person name="Franke A."/>
            <person name="Friedrich D."/>
            <person name="Gadbois L."/>
            <person name="Gearin G."/>
            <person name="Gearin C.R."/>
            <person name="Giannoukos G."/>
            <person name="Goode T."/>
            <person name="Graham J."/>
            <person name="Grandbois E."/>
            <person name="Grewal S."/>
            <person name="Gyaltsen K."/>
            <person name="Hafez N."/>
            <person name="Hagos B."/>
            <person name="Hall J."/>
            <person name="Henson C."/>
            <person name="Hollinger A."/>
            <person name="Honan T."/>
            <person name="Huard M.D."/>
            <person name="Hughes L."/>
            <person name="Hurhula B."/>
            <person name="Husby M.E."/>
            <person name="Kamat A."/>
            <person name="Kanga B."/>
            <person name="Kashin S."/>
            <person name="Khazanovich D."/>
            <person name="Kisner P."/>
            <person name="Lance K."/>
            <person name="Lara M."/>
            <person name="Lee W."/>
            <person name="Lennon N."/>
            <person name="Letendre F."/>
            <person name="LeVine R."/>
            <person name="Lipovsky A."/>
            <person name="Liu X."/>
            <person name="Liu J."/>
            <person name="Liu S."/>
            <person name="Lokyitsang T."/>
            <person name="Lokyitsang Y."/>
            <person name="Lubonja R."/>
            <person name="Lui A."/>
            <person name="MacDonald P."/>
            <person name="Magnisalis V."/>
            <person name="Maru K."/>
            <person name="Matthews C."/>
            <person name="McCusker W."/>
            <person name="McDonough S."/>
            <person name="Mehta T."/>
            <person name="Meldrim J."/>
            <person name="Meneus L."/>
            <person name="Mihai O."/>
            <person name="Mihalev A."/>
            <person name="Mihova T."/>
            <person name="Mittelman R."/>
            <person name="Mlenga V."/>
            <person name="Montmayeur A."/>
            <person name="Mulrain L."/>
            <person name="Navidi A."/>
            <person name="Naylor J."/>
            <person name="Negash T."/>
            <person name="Nguyen T."/>
            <person name="Nguyen N."/>
            <person name="Nicol R."/>
            <person name="Norbu C."/>
            <person name="Norbu N."/>
            <person name="Novod N."/>
            <person name="O'Neill B."/>
            <person name="Osman S."/>
            <person name="Markiewicz E."/>
            <person name="Oyono O.L."/>
            <person name="Patti C."/>
            <person name="Phunkhang P."/>
            <person name="Pierre F."/>
            <person name="Priest M."/>
            <person name="Raghuraman S."/>
            <person name="Rege F."/>
            <person name="Reyes R."/>
            <person name="Rise C."/>
            <person name="Rogov P."/>
            <person name="Ross K."/>
            <person name="Ryan E."/>
            <person name="Settipalli S."/>
            <person name="Shea T."/>
            <person name="Sherpa N."/>
            <person name="Shi L."/>
            <person name="Shih D."/>
            <person name="Sparrow T."/>
            <person name="Spaulding J."/>
            <person name="Stalker J."/>
            <person name="Stange-Thomann N."/>
            <person name="Stavropoulos S."/>
            <person name="Stone C."/>
            <person name="Strader C."/>
            <person name="Tesfaye S."/>
            <person name="Thomson T."/>
            <person name="Thoulutsang Y."/>
            <person name="Thoulutsang D."/>
            <person name="Topham K."/>
            <person name="Topping I."/>
            <person name="Tsamla T."/>
            <person name="Vassiliev H."/>
            <person name="Vo A."/>
            <person name="Wangchuk T."/>
            <person name="Wangdi T."/>
            <person name="Weiand M."/>
            <person name="Wilkinson J."/>
            <person name="Wilson A."/>
            <person name="Yadav S."/>
            <person name="Young G."/>
            <person name="Yu Q."/>
            <person name="Zembek L."/>
            <person name="Zhong D."/>
            <person name="Zimmer A."/>
            <person name="Zwirko Z."/>
            <person name="Jaffe D.B."/>
            <person name="Alvarez P."/>
            <person name="Brockman W."/>
            <person name="Butler J."/>
            <person name="Chin C."/>
            <person name="Gnerre S."/>
            <person name="Grabherr M."/>
            <person name="Kleber M."/>
            <person name="Mauceli E."/>
            <person name="MacCallum I."/>
        </authorList>
    </citation>
    <scope>NUCLEOTIDE SEQUENCE [LARGE SCALE GENOMIC DNA]</scope>
    <source>
        <strain evidence="3">Tucson 14024-0371.13</strain>
    </source>
</reference>
<evidence type="ECO:0000313" key="2">
    <source>
        <dbReference type="EMBL" id="EDV37165.1"/>
    </source>
</evidence>
<feature type="transmembrane region" description="Helical" evidence="1">
    <location>
        <begin position="22"/>
        <end position="47"/>
    </location>
</feature>
<gene>
    <name evidence="2" type="primary">Dana\GF11563</name>
    <name evidence="2" type="synonym">dana_GLEANR_11610</name>
    <name evidence="2" type="ORF">GF11563</name>
</gene>
<dbReference type="OMA" id="LLIYCCN"/>
<dbReference type="EMBL" id="CH902619">
    <property type="protein sequence ID" value="EDV37165.1"/>
    <property type="molecule type" value="Genomic_DNA"/>
</dbReference>
<evidence type="ECO:0000256" key="1">
    <source>
        <dbReference type="SAM" id="Phobius"/>
    </source>
</evidence>
<organism evidence="2 3">
    <name type="scientific">Drosophila ananassae</name>
    <name type="common">Fruit fly</name>
    <dbReference type="NCBI Taxonomy" id="7217"/>
    <lineage>
        <taxon>Eukaryota</taxon>
        <taxon>Metazoa</taxon>
        <taxon>Ecdysozoa</taxon>
        <taxon>Arthropoda</taxon>
        <taxon>Hexapoda</taxon>
        <taxon>Insecta</taxon>
        <taxon>Pterygota</taxon>
        <taxon>Neoptera</taxon>
        <taxon>Endopterygota</taxon>
        <taxon>Diptera</taxon>
        <taxon>Brachycera</taxon>
        <taxon>Muscomorpha</taxon>
        <taxon>Ephydroidea</taxon>
        <taxon>Drosophilidae</taxon>
        <taxon>Drosophila</taxon>
        <taxon>Sophophora</taxon>
    </lineage>
</organism>
<name>B3MBN4_DROAN</name>
<keyword evidence="1" id="KW-0472">Membrane</keyword>
<accession>B3MBN4</accession>
<dbReference type="AlphaFoldDB" id="B3MBN4"/>
<protein>
    <submittedName>
        <fullName evidence="2">Uncharacterized protein</fullName>
    </submittedName>
</protein>
<evidence type="ECO:0000313" key="3">
    <source>
        <dbReference type="Proteomes" id="UP000007801"/>
    </source>
</evidence>
<dbReference type="InParanoid" id="B3MBN4"/>
<keyword evidence="1" id="KW-1133">Transmembrane helix</keyword>
<dbReference type="eggNOG" id="ENOG502T731">
    <property type="taxonomic scope" value="Eukaryota"/>
</dbReference>
<dbReference type="KEGG" id="dan:6494427"/>